<dbReference type="OrthoDB" id="386040at2157"/>
<gene>
    <name evidence="1" type="ORF">EYM_04120</name>
</gene>
<proteinExistence type="predicted"/>
<reference evidence="1 2" key="1">
    <citation type="submission" date="2013-11" db="EMBL/GenBank/DDBJ databases">
        <title>Comparative genomics of Ignicoccus.</title>
        <authorList>
            <person name="Podar M."/>
        </authorList>
    </citation>
    <scope>NUCLEOTIDE SEQUENCE [LARGE SCALE GENOMIC DNA]</scope>
    <source>
        <strain evidence="1 2">DSM 13165</strain>
    </source>
</reference>
<dbReference type="RefSeq" id="WP_075049780.1">
    <property type="nucleotide sequence ID" value="NZ_CP006867.1"/>
</dbReference>
<evidence type="ECO:0000313" key="1">
    <source>
        <dbReference type="EMBL" id="ALU12466.1"/>
    </source>
</evidence>
<dbReference type="KEGG" id="iis:EYM_04120"/>
<name>A0A0U2VEP3_9CREN</name>
<dbReference type="Proteomes" id="UP000060778">
    <property type="component" value="Chromosome"/>
</dbReference>
<keyword evidence="2" id="KW-1185">Reference proteome</keyword>
<accession>A0A0U2VEP3</accession>
<dbReference type="GeneID" id="30680217"/>
<sequence>MKRLKSYREAKKGLICHISEMDDFLTEIKWNEYSLKAKVIASIYGLEPSRVEASMRVGEVIDFLEVPYEEVDPVPLSKGLYKLHGRAIVVKRGERYFIEPAFLSENGFKVLTEPERALERLKEELGVPFLIVKEVPFHCCWVTVPILGCAKYYEVPGKVIGNRLTEAPILIDLPKEGCWDIDLEPGKCFYGFPGYVKSNSLNTLRKLIVPIRYKLWKYVPWPSEWGVQRKFFKSSKNSFRA</sequence>
<dbReference type="EMBL" id="CP006867">
    <property type="protein sequence ID" value="ALU12466.1"/>
    <property type="molecule type" value="Genomic_DNA"/>
</dbReference>
<dbReference type="STRING" id="940295.EYM_04120"/>
<dbReference type="AlphaFoldDB" id="A0A0U2VEP3"/>
<dbReference type="PATRIC" id="fig|940295.4.peg.788"/>
<organism evidence="1 2">
    <name type="scientific">Ignicoccus islandicus DSM 13165</name>
    <dbReference type="NCBI Taxonomy" id="940295"/>
    <lineage>
        <taxon>Archaea</taxon>
        <taxon>Thermoproteota</taxon>
        <taxon>Thermoprotei</taxon>
        <taxon>Desulfurococcales</taxon>
        <taxon>Desulfurococcaceae</taxon>
        <taxon>Ignicoccus</taxon>
    </lineage>
</organism>
<evidence type="ECO:0000313" key="2">
    <source>
        <dbReference type="Proteomes" id="UP000060778"/>
    </source>
</evidence>
<protein>
    <submittedName>
        <fullName evidence="1">Uncharacterized protein</fullName>
    </submittedName>
</protein>